<dbReference type="CDD" id="cd17321">
    <property type="entry name" value="MFS_MMR_MDR_like"/>
    <property type="match status" value="1"/>
</dbReference>
<evidence type="ECO:0000259" key="7">
    <source>
        <dbReference type="PROSITE" id="PS50850"/>
    </source>
</evidence>
<dbReference type="InterPro" id="IPR011701">
    <property type="entry name" value="MFS"/>
</dbReference>
<evidence type="ECO:0000256" key="5">
    <source>
        <dbReference type="ARBA" id="ARBA00023136"/>
    </source>
</evidence>
<sequence length="466" mass="50823">MLMDNMKRNKRNVLLAANISYILVILDSSIVNVALPTIKESLSLGVTTLQWVVNAYLVLFASLLLSGGALCDRFGSKSVYITGLGLFTLSSALCGISSEAAILLTGRVLQGISAAILVPGSLALITHTYTDKTERTRAIASWASWGGIALVAGPVIGGWLTEYLSWRSIFLVNVPLCLAGIFLTLRVQSPEHEHKSLTMDIKGQLLLFLTIFLFIAGVIRLNDSPQINLNSVILLCLSLIIMTAFIVVERRSKAPMLPLELFRRPNFSAISWIFFSGAFSFFGAMFILTFWFQDIQHLSATQTGMALLPLSISVILGNKVSGWLARRYQTSHMMIVGAMIRLVGFSGLLVTQFNNDYAYLFVPLVLIGFGGGLGSPMSTSLFMQSTPKQYTGVASGVSRATGQIGSAFAVAVFGQMVNSEKLFVLNMKYAVITIIIATLSILIINFLFVKNDIDEYHNSITLKADK</sequence>
<dbReference type="InterPro" id="IPR020846">
    <property type="entry name" value="MFS_dom"/>
</dbReference>
<keyword evidence="2" id="KW-0813">Transport</keyword>
<feature type="transmembrane region" description="Helical" evidence="6">
    <location>
        <begin position="429"/>
        <end position="449"/>
    </location>
</feature>
<dbReference type="Proteomes" id="UP000250870">
    <property type="component" value="Unassembled WGS sequence"/>
</dbReference>
<dbReference type="AlphaFoldDB" id="A0A329VSX3"/>
<evidence type="ECO:0000256" key="2">
    <source>
        <dbReference type="ARBA" id="ARBA00022448"/>
    </source>
</evidence>
<protein>
    <submittedName>
        <fullName evidence="8">MFS transporter</fullName>
    </submittedName>
</protein>
<dbReference type="Gene3D" id="1.20.1720.10">
    <property type="entry name" value="Multidrug resistance protein D"/>
    <property type="match status" value="1"/>
</dbReference>
<feature type="transmembrane region" description="Helical" evidence="6">
    <location>
        <begin position="205"/>
        <end position="221"/>
    </location>
</feature>
<name>A0A329VSX3_9GAMM</name>
<accession>A0A329VSX3</accession>
<feature type="transmembrane region" description="Helical" evidence="6">
    <location>
        <begin position="304"/>
        <end position="325"/>
    </location>
</feature>
<reference evidence="8 9" key="1">
    <citation type="journal article" date="2018" name="Int. J. Syst. Evol. Microbiol.">
        <title>Whole-genome-based revisit of Photorhabdus phylogeny: proposal for the elevation of most Photorhabdus subspecies to the species level and description of one novel species Photorhabdus bodei sp. nov., and one novel subspecies Photorhabdus laumondii subsp. clarkei subsp. nov.</title>
        <authorList>
            <person name="Machado R.A.R."/>
            <person name="Wuthrich D."/>
            <person name="Kuhnert P."/>
            <person name="Arce C.C.M."/>
            <person name="Thonen L."/>
            <person name="Ruiz C."/>
            <person name="Zhang X."/>
            <person name="Robert C.A.M."/>
            <person name="Karimi J."/>
            <person name="Kamali S."/>
            <person name="Ma J."/>
            <person name="Bruggmann R."/>
            <person name="Erb M."/>
        </authorList>
    </citation>
    <scope>NUCLEOTIDE SEQUENCE [LARGE SCALE GENOMIC DNA]</scope>
    <source>
        <strain evidence="8 9">BOJ-47</strain>
    </source>
</reference>
<dbReference type="PROSITE" id="PS50850">
    <property type="entry name" value="MFS"/>
    <property type="match status" value="1"/>
</dbReference>
<feature type="transmembrane region" description="Helical" evidence="6">
    <location>
        <begin position="12"/>
        <end position="31"/>
    </location>
</feature>
<keyword evidence="5 6" id="KW-0472">Membrane</keyword>
<comment type="subcellular location">
    <subcellularLocation>
        <location evidence="1">Membrane</location>
        <topology evidence="1">Multi-pass membrane protein</topology>
    </subcellularLocation>
</comment>
<dbReference type="Gene3D" id="1.20.1250.20">
    <property type="entry name" value="MFS general substrate transporter like domains"/>
    <property type="match status" value="1"/>
</dbReference>
<proteinExistence type="predicted"/>
<evidence type="ECO:0000256" key="3">
    <source>
        <dbReference type="ARBA" id="ARBA00022692"/>
    </source>
</evidence>
<dbReference type="GO" id="GO:0016020">
    <property type="term" value="C:membrane"/>
    <property type="evidence" value="ECO:0007669"/>
    <property type="project" value="UniProtKB-SubCell"/>
</dbReference>
<feature type="domain" description="Major facilitator superfamily (MFS) profile" evidence="7">
    <location>
        <begin position="13"/>
        <end position="452"/>
    </location>
</feature>
<dbReference type="GO" id="GO:0022857">
    <property type="term" value="F:transmembrane transporter activity"/>
    <property type="evidence" value="ECO:0007669"/>
    <property type="project" value="InterPro"/>
</dbReference>
<organism evidence="8 9">
    <name type="scientific">Photorhabdus laumondii subsp. clarkei</name>
    <dbReference type="NCBI Taxonomy" id="2029685"/>
    <lineage>
        <taxon>Bacteria</taxon>
        <taxon>Pseudomonadati</taxon>
        <taxon>Pseudomonadota</taxon>
        <taxon>Gammaproteobacteria</taxon>
        <taxon>Enterobacterales</taxon>
        <taxon>Morganellaceae</taxon>
        <taxon>Photorhabdus</taxon>
    </lineage>
</organism>
<evidence type="ECO:0000256" key="4">
    <source>
        <dbReference type="ARBA" id="ARBA00022989"/>
    </source>
</evidence>
<feature type="transmembrane region" description="Helical" evidence="6">
    <location>
        <begin position="332"/>
        <end position="351"/>
    </location>
</feature>
<gene>
    <name evidence="8" type="ORF">CKY01_01875</name>
</gene>
<keyword evidence="3 6" id="KW-0812">Transmembrane</keyword>
<dbReference type="InterPro" id="IPR036259">
    <property type="entry name" value="MFS_trans_sf"/>
</dbReference>
<feature type="transmembrane region" description="Helical" evidence="6">
    <location>
        <begin position="269"/>
        <end position="292"/>
    </location>
</feature>
<evidence type="ECO:0000313" key="9">
    <source>
        <dbReference type="Proteomes" id="UP000250870"/>
    </source>
</evidence>
<evidence type="ECO:0000256" key="6">
    <source>
        <dbReference type="SAM" id="Phobius"/>
    </source>
</evidence>
<feature type="transmembrane region" description="Helical" evidence="6">
    <location>
        <begin position="357"/>
        <end position="375"/>
    </location>
</feature>
<feature type="transmembrane region" description="Helical" evidence="6">
    <location>
        <begin position="51"/>
        <end position="71"/>
    </location>
</feature>
<dbReference type="Pfam" id="PF07690">
    <property type="entry name" value="MFS_1"/>
    <property type="match status" value="1"/>
</dbReference>
<dbReference type="SUPFAM" id="SSF103473">
    <property type="entry name" value="MFS general substrate transporter"/>
    <property type="match status" value="1"/>
</dbReference>
<feature type="transmembrane region" description="Helical" evidence="6">
    <location>
        <begin position="108"/>
        <end position="126"/>
    </location>
</feature>
<evidence type="ECO:0000313" key="8">
    <source>
        <dbReference type="EMBL" id="RAW93691.1"/>
    </source>
</evidence>
<feature type="transmembrane region" description="Helical" evidence="6">
    <location>
        <begin position="166"/>
        <end position="185"/>
    </location>
</feature>
<dbReference type="PANTHER" id="PTHR42718">
    <property type="entry name" value="MAJOR FACILITATOR SUPERFAMILY MULTIDRUG TRANSPORTER MFSC"/>
    <property type="match status" value="1"/>
</dbReference>
<feature type="transmembrane region" description="Helical" evidence="6">
    <location>
        <begin position="396"/>
        <end position="417"/>
    </location>
</feature>
<evidence type="ECO:0000256" key="1">
    <source>
        <dbReference type="ARBA" id="ARBA00004141"/>
    </source>
</evidence>
<comment type="caution">
    <text evidence="8">The sequence shown here is derived from an EMBL/GenBank/DDBJ whole genome shotgun (WGS) entry which is preliminary data.</text>
</comment>
<keyword evidence="4 6" id="KW-1133">Transmembrane helix</keyword>
<feature type="transmembrane region" description="Helical" evidence="6">
    <location>
        <begin position="78"/>
        <end position="102"/>
    </location>
</feature>
<feature type="transmembrane region" description="Helical" evidence="6">
    <location>
        <begin position="138"/>
        <end position="160"/>
    </location>
</feature>
<dbReference type="PANTHER" id="PTHR42718:SF9">
    <property type="entry name" value="MAJOR FACILITATOR SUPERFAMILY MULTIDRUG TRANSPORTER MFSC"/>
    <property type="match status" value="1"/>
</dbReference>
<dbReference type="EMBL" id="NSCI01000001">
    <property type="protein sequence ID" value="RAW93691.1"/>
    <property type="molecule type" value="Genomic_DNA"/>
</dbReference>
<feature type="transmembrane region" description="Helical" evidence="6">
    <location>
        <begin position="227"/>
        <end position="248"/>
    </location>
</feature>